<dbReference type="Pfam" id="PF01199">
    <property type="entry name" value="Ribosomal_L34e"/>
    <property type="match status" value="1"/>
</dbReference>
<name>A0A832ZFB9_9EURY</name>
<dbReference type="GO" id="GO:1990904">
    <property type="term" value="C:ribonucleoprotein complex"/>
    <property type="evidence" value="ECO:0007669"/>
    <property type="project" value="UniProtKB-KW"/>
</dbReference>
<protein>
    <submittedName>
        <fullName evidence="4">50S ribosomal protein L34e</fullName>
    </submittedName>
</protein>
<dbReference type="Proteomes" id="UP000653692">
    <property type="component" value="Unassembled WGS sequence"/>
</dbReference>
<feature type="non-terminal residue" evidence="4">
    <location>
        <position position="30"/>
    </location>
</feature>
<accession>A0A832ZFB9</accession>
<keyword evidence="3" id="KW-0687">Ribonucleoprotein</keyword>
<dbReference type="PROSITE" id="PS01145">
    <property type="entry name" value="RIBOSOMAL_L34E"/>
    <property type="match status" value="1"/>
</dbReference>
<organism evidence="4 5">
    <name type="scientific">Thermococcus paralvinellae</name>
    <dbReference type="NCBI Taxonomy" id="582419"/>
    <lineage>
        <taxon>Archaea</taxon>
        <taxon>Methanobacteriati</taxon>
        <taxon>Methanobacteriota</taxon>
        <taxon>Thermococci</taxon>
        <taxon>Thermococcales</taxon>
        <taxon>Thermococcaceae</taxon>
        <taxon>Thermococcus</taxon>
    </lineage>
</organism>
<reference evidence="4" key="1">
    <citation type="journal article" date="2020" name="ISME J.">
        <title>Gammaproteobacteria mediating utilization of methyl-, sulfur- and petroleum organic compounds in deep ocean hydrothermal plumes.</title>
        <authorList>
            <person name="Zhou Z."/>
            <person name="Liu Y."/>
            <person name="Pan J."/>
            <person name="Cron B.R."/>
            <person name="Toner B.M."/>
            <person name="Anantharaman K."/>
            <person name="Breier J.A."/>
            <person name="Dick G.J."/>
            <person name="Li M."/>
        </authorList>
    </citation>
    <scope>NUCLEOTIDE SEQUENCE</scope>
    <source>
        <strain evidence="4">SZUA-1476</strain>
    </source>
</reference>
<sequence length="30" mass="3850">MKPMYRSRSWRRRYVRTPGGRTVIHFERRN</sequence>
<keyword evidence="2 4" id="KW-0689">Ribosomal protein</keyword>
<evidence type="ECO:0000313" key="4">
    <source>
        <dbReference type="EMBL" id="HIP89173.1"/>
    </source>
</evidence>
<dbReference type="InterPro" id="IPR008195">
    <property type="entry name" value="Ribosomal_eL34"/>
</dbReference>
<dbReference type="GO" id="GO:0006412">
    <property type="term" value="P:translation"/>
    <property type="evidence" value="ECO:0007669"/>
    <property type="project" value="InterPro"/>
</dbReference>
<gene>
    <name evidence="4" type="primary">rpl34e</name>
    <name evidence="4" type="ORF">EYH24_04370</name>
</gene>
<evidence type="ECO:0000313" key="5">
    <source>
        <dbReference type="Proteomes" id="UP000653692"/>
    </source>
</evidence>
<evidence type="ECO:0000256" key="2">
    <source>
        <dbReference type="ARBA" id="ARBA00022980"/>
    </source>
</evidence>
<evidence type="ECO:0000256" key="1">
    <source>
        <dbReference type="ARBA" id="ARBA00009875"/>
    </source>
</evidence>
<dbReference type="Gene3D" id="6.20.370.70">
    <property type="match status" value="1"/>
</dbReference>
<comment type="caution">
    <text evidence="4">The sequence shown here is derived from an EMBL/GenBank/DDBJ whole genome shotgun (WGS) entry which is preliminary data.</text>
</comment>
<dbReference type="PRINTS" id="PR01250">
    <property type="entry name" value="RIBOSOMALL34"/>
</dbReference>
<evidence type="ECO:0000256" key="3">
    <source>
        <dbReference type="ARBA" id="ARBA00023274"/>
    </source>
</evidence>
<dbReference type="GO" id="GO:0003735">
    <property type="term" value="F:structural constituent of ribosome"/>
    <property type="evidence" value="ECO:0007669"/>
    <property type="project" value="InterPro"/>
</dbReference>
<dbReference type="GO" id="GO:0005840">
    <property type="term" value="C:ribosome"/>
    <property type="evidence" value="ECO:0007669"/>
    <property type="project" value="UniProtKB-KW"/>
</dbReference>
<dbReference type="InterPro" id="IPR018065">
    <property type="entry name" value="Ribosomal_eL34_CS"/>
</dbReference>
<comment type="similarity">
    <text evidence="1">Belongs to the eukaryotic ribosomal protein eL34 family.</text>
</comment>
<dbReference type="EMBL" id="DQUR01000147">
    <property type="protein sequence ID" value="HIP89173.1"/>
    <property type="molecule type" value="Genomic_DNA"/>
</dbReference>
<dbReference type="AlphaFoldDB" id="A0A832ZFB9"/>
<proteinExistence type="inferred from homology"/>